<dbReference type="InterPro" id="IPR027417">
    <property type="entry name" value="P-loop_NTPase"/>
</dbReference>
<dbReference type="GO" id="GO:0032297">
    <property type="term" value="P:negative regulation of DNA-templated DNA replication initiation"/>
    <property type="evidence" value="ECO:0007669"/>
    <property type="project" value="InterPro"/>
</dbReference>
<gene>
    <name evidence="2" type="ORF">HNQ58_000480</name>
</gene>
<dbReference type="RefSeq" id="WP_183947177.1">
    <property type="nucleotide sequence ID" value="NZ_JACHHX010000002.1"/>
</dbReference>
<feature type="domain" description="Hda lid" evidence="1">
    <location>
        <begin position="163"/>
        <end position="227"/>
    </location>
</feature>
<proteinExistence type="predicted"/>
<evidence type="ECO:0000313" key="3">
    <source>
        <dbReference type="Proteomes" id="UP000519004"/>
    </source>
</evidence>
<keyword evidence="3" id="KW-1185">Reference proteome</keyword>
<evidence type="ECO:0000313" key="2">
    <source>
        <dbReference type="EMBL" id="MBB5014606.1"/>
    </source>
</evidence>
<dbReference type="InterPro" id="IPR017788">
    <property type="entry name" value="Hda"/>
</dbReference>
<reference evidence="2 3" key="1">
    <citation type="submission" date="2020-08" db="EMBL/GenBank/DDBJ databases">
        <title>Genomic Encyclopedia of Type Strains, Phase IV (KMG-IV): sequencing the most valuable type-strain genomes for metagenomic binning, comparative biology and taxonomic classification.</title>
        <authorList>
            <person name="Goeker M."/>
        </authorList>
    </citation>
    <scope>NUCLEOTIDE SEQUENCE [LARGE SCALE GENOMIC DNA]</scope>
    <source>
        <strain evidence="2 3">DSM 25897</strain>
    </source>
</reference>
<name>A0A7W7V7G5_9GAMM</name>
<dbReference type="Gene3D" id="3.40.50.300">
    <property type="entry name" value="P-loop containing nucleotide triphosphate hydrolases"/>
    <property type="match status" value="1"/>
</dbReference>
<evidence type="ECO:0000259" key="1">
    <source>
        <dbReference type="Pfam" id="PF22688"/>
    </source>
</evidence>
<protein>
    <submittedName>
        <fullName evidence="2">DnaA family protein</fullName>
    </submittedName>
</protein>
<comment type="caution">
    <text evidence="2">The sequence shown here is derived from an EMBL/GenBank/DDBJ whole genome shotgun (WGS) entry which is preliminary data.</text>
</comment>
<dbReference type="InterPro" id="IPR055199">
    <property type="entry name" value="Hda_lid"/>
</dbReference>
<dbReference type="Proteomes" id="UP000519004">
    <property type="component" value="Unassembled WGS sequence"/>
</dbReference>
<accession>A0A7W7V7G5</accession>
<dbReference type="Gene3D" id="1.10.8.60">
    <property type="match status" value="1"/>
</dbReference>
<organism evidence="2 3">
    <name type="scientific">Rehaibacterium terrae</name>
    <dbReference type="NCBI Taxonomy" id="1341696"/>
    <lineage>
        <taxon>Bacteria</taxon>
        <taxon>Pseudomonadati</taxon>
        <taxon>Pseudomonadota</taxon>
        <taxon>Gammaproteobacteria</taxon>
        <taxon>Lysobacterales</taxon>
        <taxon>Lysobacteraceae</taxon>
        <taxon>Rehaibacterium</taxon>
    </lineage>
</organism>
<dbReference type="GO" id="GO:0006270">
    <property type="term" value="P:DNA replication initiation"/>
    <property type="evidence" value="ECO:0007669"/>
    <property type="project" value="TreeGrafter"/>
</dbReference>
<dbReference type="PANTHER" id="PTHR30050:SF5">
    <property type="entry name" value="DNAA REGULATORY INACTIVATOR HDA"/>
    <property type="match status" value="1"/>
</dbReference>
<dbReference type="AlphaFoldDB" id="A0A7W7V7G5"/>
<dbReference type="NCBIfam" id="TIGR03420">
    <property type="entry name" value="DnaA_homol_Hda"/>
    <property type="match status" value="1"/>
</dbReference>
<dbReference type="EMBL" id="JACHHX010000002">
    <property type="protein sequence ID" value="MBB5014606.1"/>
    <property type="molecule type" value="Genomic_DNA"/>
</dbReference>
<dbReference type="Pfam" id="PF22688">
    <property type="entry name" value="Hda_lid"/>
    <property type="match status" value="1"/>
</dbReference>
<dbReference type="PANTHER" id="PTHR30050">
    <property type="entry name" value="CHROMOSOMAL REPLICATION INITIATOR PROTEIN DNAA"/>
    <property type="match status" value="1"/>
</dbReference>
<sequence>MSTPQLPLALRFPPDQRFDGFVGSDPVVALLRAVARGGLADWVYVSGPAGSGKTHLLIAACAEATQCGRRAAYLPLAGCAGQVAEAVAMFEGFDLVCLDGLDAVAGQRGDEIALFDFHNRARSAGSTVLYAAQATPAQLPPGLPDLRSRLGQCAQLTLATLDDDGRRQVLRRRAAARGLELDEAVLDWLLRRVGRDLGTLTALLDRLDRESLAAQRRITIPFLRQLLEP</sequence>
<dbReference type="SUPFAM" id="SSF52540">
    <property type="entry name" value="P-loop containing nucleoside triphosphate hydrolases"/>
    <property type="match status" value="1"/>
</dbReference>